<gene>
    <name evidence="1" type="ORF">QFC24_000493</name>
</gene>
<name>A0ACC2XY01_9TREE</name>
<reference evidence="1" key="1">
    <citation type="submission" date="2023-04" db="EMBL/GenBank/DDBJ databases">
        <title>Draft Genome sequencing of Naganishia species isolated from polar environments using Oxford Nanopore Technology.</title>
        <authorList>
            <person name="Leo P."/>
            <person name="Venkateswaran K."/>
        </authorList>
    </citation>
    <scope>NUCLEOTIDE SEQUENCE</scope>
    <source>
        <strain evidence="1">DBVPG 5303</strain>
    </source>
</reference>
<protein>
    <submittedName>
        <fullName evidence="1">Uncharacterized protein</fullName>
    </submittedName>
</protein>
<dbReference type="EMBL" id="JASBWV010000001">
    <property type="protein sequence ID" value="KAJ9128201.1"/>
    <property type="molecule type" value="Genomic_DNA"/>
</dbReference>
<evidence type="ECO:0000313" key="2">
    <source>
        <dbReference type="Proteomes" id="UP001234202"/>
    </source>
</evidence>
<dbReference type="Proteomes" id="UP001234202">
    <property type="component" value="Unassembled WGS sequence"/>
</dbReference>
<keyword evidence="2" id="KW-1185">Reference proteome</keyword>
<accession>A0ACC2XY01</accession>
<comment type="caution">
    <text evidence="1">The sequence shown here is derived from an EMBL/GenBank/DDBJ whole genome shotgun (WGS) entry which is preliminary data.</text>
</comment>
<proteinExistence type="predicted"/>
<organism evidence="1 2">
    <name type="scientific">Naganishia onofrii</name>
    <dbReference type="NCBI Taxonomy" id="1851511"/>
    <lineage>
        <taxon>Eukaryota</taxon>
        <taxon>Fungi</taxon>
        <taxon>Dikarya</taxon>
        <taxon>Basidiomycota</taxon>
        <taxon>Agaricomycotina</taxon>
        <taxon>Tremellomycetes</taxon>
        <taxon>Filobasidiales</taxon>
        <taxon>Filobasidiaceae</taxon>
        <taxon>Naganishia</taxon>
    </lineage>
</organism>
<sequence length="1910" mass="212660">MVDFKRVSELTSVMLRAIFHIGSAPSVQFGKVAVVFVDFLEALAKKLEIKEESTLATALTILNATHEHLLTHPIAPLSHGQLAGILSAVQQLASHQVISNLETVNSNPSPISSPASTSDKDGAIRNRSEDFHTGPGAGIQSTGNDDEYRPRRISSVRPTYMYEQIAILRRFSGMDLALLVLDMQGAILSQSLAPVEPRTTYDTSFSKGDYKEEHYASNASWSTLTRISVQEVPSFTRLGESEEHCAALEVVASAAVQWWEEIMHGSGIGLGVGIARRFVDRGQSGINGGGLDYGENAVTIAILKLLTLTSLHADQVDEAHIARLRSILSDKVSSYHTAVLEMTLACIGTFVLNFPYLATSTTPIIRKFATTPLLLLEAEMASSGLEVSEVVFATARCLSICVKTSPNDDLTNSTLYSLMNALPHGGDTASGLNRSIRGISVAFADYGRERSPTLSGGKFPDNRKTFGASTISLISRFALEIDRPEVIQVTVSMLLQRLHGADPVIERAIINNLIPLVSKANDDLVLEVVQAFTAIYRSSNPEDPRTSSIAVLAGLTTLARGLGSRPKACSAFLAEMFSLFIDKGASVQSAWSQSQNSKTHEKASVNVATDTLSELAALLLPIDAVLANPACTPSLNPSPDIVGAFRDMWFLCVVYGFTRNNSSYVNESGRAALRRIASKTPALILEKDKDYVNSGLEYNPVFRRDYTHTVLPQQRNSLTELLPKRANEIRNFSMPQATLVQTVHDLELLRTINGRPSVILDYFCNDSLNESPIAGCLEAVADKLIHAYLSGLSAQVLGHEMPQTVTEEVRKMIVATTHRYAKVRQIAIKYLNAILTSFSALMCDRRIVFTLLEVLTLLRRSCEDEFVDEASDIESTYASKYSPSYKYRSDKLDLSIHLTDDFGVRNAITRQMYELACKWLDSAVGRAPIEMQSILQRYLRESRDTLLLDQVEMGAGLAMEYSKAIPRSDRQESLGDIGTTAPNLSSLFELSAFQRQMTDALQTVRTGGPAMPTPALRRLLLRATAVLISSPMIERDILHCLVALPMRTFTALGIAAGVDAWTWLVAERPDIEVALLSEVSDEWEWTIQAGRGLFSDTINYIGPFERPIEYSPTDKTTLDHDLAVAKRLLQPHTLLTQVLSSRFQAVKYRDRGTMLAFFRLLTRSFKAHKQMSSHPLAREVRFSLILLAFQVLGSSRMETDFELKFRDDIFTAALSWFAVKPLWSFGSNRVQLGAEIKLLEEVFSAVEHDRIRAHHRLSSLPHSEGLSRASGPLSLRDYASRNTERVQLLNLLLENEISRLRVWMNVTSDPVRDLPSSLRSSLESTMSNDAWPRMVRAAWHIDPAIAVHMGERFKIPLVHSEISRIVKLAPRAVVDVPEAMQYLLGIELQRDALPAIRWLPFWAPVSPITAVSYFQPRYGNHPLVLQYAMRSLEQYPVDLTFFFVPQVVQALRSDRTGYVERFIFETSKISQLFCHQIIWNMKANCYKDDGGEVEDPMKPTLDRMVDLVVSALSGKARAFYDLEFNFFNEVTSISGKLKPFIKKSKPEKKAKIDEEMAKIDVKVGVYLPSNPDGVVVDIDKKSGRPLQSHAKAPFMATFKVRKERIEYGKGNEESSAQAIDESVELQGRKVQYEVWQAAIFKVGDDCRQDVLALQIIAMFKNVFMKAGLVLYLFPYRVTATAPGVSGIYDSLLCGVIDVVPNATSRDEMGRAKINNLYSYFVDKYGSPDTTAFQKARLNFVQSMAAYSVACYILQIKDRHNGNIMIDGEGHIVHIGKPVAYQRHFGFLFDIGPGGVKFEPNSFKLSHEMVVLMGGRESQGYRMFQELTVKAFLAIRPYAEQLIDTVHLMLGTGLPSFKGEPTIKRLRDRFQLHLSERAAAEYMMGVIKNAHENYRSTVYDGFQKAQNGIPY</sequence>
<evidence type="ECO:0000313" key="1">
    <source>
        <dbReference type="EMBL" id="KAJ9128201.1"/>
    </source>
</evidence>